<dbReference type="Gene3D" id="3.90.70.10">
    <property type="entry name" value="Cysteine proteinases"/>
    <property type="match status" value="1"/>
</dbReference>
<evidence type="ECO:0000313" key="3">
    <source>
        <dbReference type="Proteomes" id="UP000464262"/>
    </source>
</evidence>
<proteinExistence type="predicted"/>
<dbReference type="Gene3D" id="1.10.101.10">
    <property type="entry name" value="PGBD-like superfamily/PGBD"/>
    <property type="match status" value="1"/>
</dbReference>
<accession>A0A7Z2T1E9</accession>
<feature type="domain" description="AAA+ ATPase" evidence="1">
    <location>
        <begin position="42"/>
        <end position="195"/>
    </location>
</feature>
<dbReference type="AlphaFoldDB" id="A0A7Z2T1E9"/>
<organism evidence="2 3">
    <name type="scientific">Vibrio astriarenae</name>
    <dbReference type="NCBI Taxonomy" id="1481923"/>
    <lineage>
        <taxon>Bacteria</taxon>
        <taxon>Pseudomonadati</taxon>
        <taxon>Pseudomonadota</taxon>
        <taxon>Gammaproteobacteria</taxon>
        <taxon>Vibrionales</taxon>
        <taxon>Vibrionaceae</taxon>
        <taxon>Vibrio</taxon>
    </lineage>
</organism>
<dbReference type="KEGG" id="vas:GT360_02650"/>
<dbReference type="RefSeq" id="WP_164647380.1">
    <property type="nucleotide sequence ID" value="NZ_CP047475.1"/>
</dbReference>
<dbReference type="InterPro" id="IPR003593">
    <property type="entry name" value="AAA+_ATPase"/>
</dbReference>
<sequence>MYKDYFGFSEWPFSIVPNSRYLYLSQRHQEAISYLKSGLTSGGGMAMLTGEVGTGKTTVAKSMLANLDEFTKAGLILNPTFSSIELLQAVCDEYAIEYTANSTLKDLSQAIHHYLMDNHAQGIQTLLVIDEAQHLAPDVLEQLRLITNLETESQKLLKVLLVGQPELQQKLQWPQLRQLAQRITGRYHLLPLDTKETGAYIHFRLATAGGSVELFSKKMIAVITRYTQGIPRLINLVCDESLKRAHQSGMPSLTVALVTQSCEFVMAYQMPHSNVETTPESASHGWKYVAALLLGLGVTYTTLPQIEQGTHTVLNRFIPVKEQVAQVEVIEHVALASEAKRVLNHGLTAEGALRDLYRTWGYRASMFDTLCLEGTDSSVSCRMTHGAMEEVIDLNMPVALTLSLDGQSRFAVLNRLTPDSFSLLVGDNELTLPLEWLAQIWTGEYRYLWINQFDQTLRMGMQGREVETLNRKLALVFGEPVENKSVFDESLKHRVEAFQRWQGMTVDGIAGEQTLTRLDLMTQTQAPALITTSEVM</sequence>
<dbReference type="Pfam" id="PF01471">
    <property type="entry name" value="PG_binding_1"/>
    <property type="match status" value="1"/>
</dbReference>
<dbReference type="InterPro" id="IPR049945">
    <property type="entry name" value="AAA_22"/>
</dbReference>
<keyword evidence="3" id="KW-1185">Reference proteome</keyword>
<dbReference type="InterPro" id="IPR036365">
    <property type="entry name" value="PGBD-like_sf"/>
</dbReference>
<dbReference type="InterPro" id="IPR002477">
    <property type="entry name" value="Peptidoglycan-bd-like"/>
</dbReference>
<evidence type="ECO:0000313" key="2">
    <source>
        <dbReference type="EMBL" id="QIA62485.1"/>
    </source>
</evidence>
<dbReference type="InterPro" id="IPR048809">
    <property type="entry name" value="GspA_C39-like"/>
</dbReference>
<dbReference type="InterPro" id="IPR052026">
    <property type="entry name" value="ExeA_AAA_ATPase_DNA-bind"/>
</dbReference>
<name>A0A7Z2T1E9_9VIBR</name>
<dbReference type="Pfam" id="PF21327">
    <property type="entry name" value="GspA_C39-like"/>
    <property type="match status" value="1"/>
</dbReference>
<dbReference type="SUPFAM" id="SSF52540">
    <property type="entry name" value="P-loop containing nucleoside triphosphate hydrolases"/>
    <property type="match status" value="1"/>
</dbReference>
<dbReference type="GO" id="GO:0016887">
    <property type="term" value="F:ATP hydrolysis activity"/>
    <property type="evidence" value="ECO:0007669"/>
    <property type="project" value="InterPro"/>
</dbReference>
<dbReference type="SMART" id="SM00382">
    <property type="entry name" value="AAA"/>
    <property type="match status" value="1"/>
</dbReference>
<dbReference type="SUPFAM" id="SSF47090">
    <property type="entry name" value="PGBD-like"/>
    <property type="match status" value="1"/>
</dbReference>
<dbReference type="Pfam" id="PF13401">
    <property type="entry name" value="AAA_22"/>
    <property type="match status" value="1"/>
</dbReference>
<dbReference type="PANTHER" id="PTHR35894">
    <property type="entry name" value="GENERAL SECRETION PATHWAY PROTEIN A-RELATED"/>
    <property type="match status" value="1"/>
</dbReference>
<reference evidence="2 3" key="1">
    <citation type="submission" date="2020-01" db="EMBL/GenBank/DDBJ databases">
        <title>Whole genome and functional gene identification of agarase of Vibrio HN897.</title>
        <authorList>
            <person name="Liu Y."/>
            <person name="Zhao Z."/>
        </authorList>
    </citation>
    <scope>NUCLEOTIDE SEQUENCE [LARGE SCALE GENOMIC DNA]</scope>
    <source>
        <strain evidence="2 3">HN897</strain>
    </source>
</reference>
<dbReference type="InterPro" id="IPR027417">
    <property type="entry name" value="P-loop_NTPase"/>
</dbReference>
<gene>
    <name evidence="2" type="ORF">GT360_02650</name>
</gene>
<protein>
    <submittedName>
        <fullName evidence="2">AAA family ATPase</fullName>
    </submittedName>
</protein>
<dbReference type="InterPro" id="IPR036366">
    <property type="entry name" value="PGBDSf"/>
</dbReference>
<dbReference type="PANTHER" id="PTHR35894:SF1">
    <property type="entry name" value="PHOSPHORIBULOKINASE _ URIDINE KINASE FAMILY"/>
    <property type="match status" value="1"/>
</dbReference>
<dbReference type="Proteomes" id="UP000464262">
    <property type="component" value="Chromosome 1"/>
</dbReference>
<dbReference type="Gene3D" id="3.40.50.300">
    <property type="entry name" value="P-loop containing nucleotide triphosphate hydrolases"/>
    <property type="match status" value="1"/>
</dbReference>
<dbReference type="EMBL" id="CP047475">
    <property type="protein sequence ID" value="QIA62485.1"/>
    <property type="molecule type" value="Genomic_DNA"/>
</dbReference>
<evidence type="ECO:0000259" key="1">
    <source>
        <dbReference type="SMART" id="SM00382"/>
    </source>
</evidence>